<dbReference type="InterPro" id="IPR045860">
    <property type="entry name" value="Snake_toxin-like_sf"/>
</dbReference>
<evidence type="ECO:0000256" key="3">
    <source>
        <dbReference type="ARBA" id="ARBA00022622"/>
    </source>
</evidence>
<dbReference type="OMA" id="CIESTKC"/>
<keyword evidence="3" id="KW-0336">GPI-anchor</keyword>
<evidence type="ECO:0000256" key="5">
    <source>
        <dbReference type="ARBA" id="ARBA00023136"/>
    </source>
</evidence>
<gene>
    <name evidence="10" type="primary">LOC121397775</name>
</gene>
<dbReference type="PaxDb" id="8355-A0A1L8F3S7"/>
<keyword evidence="7" id="KW-0325">Glycoprotein</keyword>
<dbReference type="GO" id="GO:0098552">
    <property type="term" value="C:side of membrane"/>
    <property type="evidence" value="ECO:0007669"/>
    <property type="project" value="UniProtKB-KW"/>
</dbReference>
<evidence type="ECO:0000256" key="6">
    <source>
        <dbReference type="ARBA" id="ARBA00023157"/>
    </source>
</evidence>
<dbReference type="PANTHER" id="PTHR47613:SF1">
    <property type="entry name" value="SPERM ACROSOME MEMBRANE-ASSOCIATED PROTEIN 4"/>
    <property type="match status" value="1"/>
</dbReference>
<dbReference type="AlphaFoldDB" id="A0A1L8F3S7"/>
<name>A0A1L8F3S7_XENLA</name>
<dbReference type="RefSeq" id="XP_041431198.1">
    <property type="nucleotide sequence ID" value="XM_041575264.1"/>
</dbReference>
<protein>
    <submittedName>
        <fullName evidence="10">Sperm acrosome membrane-associated protein 4-like</fullName>
    </submittedName>
</protein>
<dbReference type="GO" id="GO:0035036">
    <property type="term" value="P:sperm-egg recognition"/>
    <property type="evidence" value="ECO:0007669"/>
    <property type="project" value="TreeGrafter"/>
</dbReference>
<dbReference type="OrthoDB" id="9624109at2759"/>
<dbReference type="PANTHER" id="PTHR47613">
    <property type="entry name" value="SPERM ACROSOME MEMBRANE-ASSOCIATED PROTEIN 4"/>
    <property type="match status" value="1"/>
</dbReference>
<evidence type="ECO:0000256" key="8">
    <source>
        <dbReference type="ARBA" id="ARBA00023288"/>
    </source>
</evidence>
<evidence type="ECO:0000313" key="10">
    <source>
        <dbReference type="RefSeq" id="XP_041431198.1"/>
    </source>
</evidence>
<dbReference type="GO" id="GO:0005886">
    <property type="term" value="C:plasma membrane"/>
    <property type="evidence" value="ECO:0007669"/>
    <property type="project" value="UniProtKB-SubCell"/>
</dbReference>
<dbReference type="KEGG" id="xla:121397775"/>
<evidence type="ECO:0000313" key="9">
    <source>
        <dbReference type="Proteomes" id="UP000186698"/>
    </source>
</evidence>
<evidence type="ECO:0000256" key="1">
    <source>
        <dbReference type="ARBA" id="ARBA00004609"/>
    </source>
</evidence>
<evidence type="ECO:0000256" key="4">
    <source>
        <dbReference type="ARBA" id="ARBA00022729"/>
    </source>
</evidence>
<keyword evidence="2" id="KW-1003">Cell membrane</keyword>
<comment type="subcellular location">
    <subcellularLocation>
        <location evidence="1">Cell membrane</location>
        <topology evidence="1">Lipid-anchor</topology>
        <topology evidence="1">GPI-anchor</topology>
    </subcellularLocation>
</comment>
<dbReference type="GeneID" id="121397775"/>
<accession>A0A1L8F3S7</accession>
<evidence type="ECO:0000256" key="2">
    <source>
        <dbReference type="ARBA" id="ARBA00022475"/>
    </source>
</evidence>
<dbReference type="Proteomes" id="UP000186698">
    <property type="component" value="Chromosome 8S"/>
</dbReference>
<evidence type="ECO:0000256" key="7">
    <source>
        <dbReference type="ARBA" id="ARBA00023180"/>
    </source>
</evidence>
<sequence>MQTKSFLAVFFVLLFSFEQGYTLECYTCAWTTCLIAKPKKTCGITEQCGSITAQYGALPITRKDCIESTKCSRNTSDTYLGIPFTYIPSCCSFDLCNSAVTQSLSVVTGIAALVALWLATFY</sequence>
<keyword evidence="9" id="KW-1185">Reference proteome</keyword>
<proteinExistence type="predicted"/>
<dbReference type="Gene3D" id="2.10.60.10">
    <property type="entry name" value="CD59"/>
    <property type="match status" value="1"/>
</dbReference>
<keyword evidence="8" id="KW-0449">Lipoprotein</keyword>
<dbReference type="InterPro" id="IPR046354">
    <property type="entry name" value="SPACA4/Bouncer"/>
</dbReference>
<reference evidence="10" key="1">
    <citation type="submission" date="2025-08" db="UniProtKB">
        <authorList>
            <consortium name="RefSeq"/>
        </authorList>
    </citation>
    <scope>IDENTIFICATION</scope>
    <source>
        <strain evidence="10">J_2021</strain>
        <tissue evidence="10">Erythrocytes</tissue>
    </source>
</reference>
<keyword evidence="4" id="KW-0732">Signal</keyword>
<keyword evidence="5" id="KW-0472">Membrane</keyword>
<keyword evidence="6" id="KW-1015">Disulfide bond</keyword>
<dbReference type="SUPFAM" id="SSF57302">
    <property type="entry name" value="Snake toxin-like"/>
    <property type="match status" value="1"/>
</dbReference>
<organism evidence="9 10">
    <name type="scientific">Xenopus laevis</name>
    <name type="common">African clawed frog</name>
    <dbReference type="NCBI Taxonomy" id="8355"/>
    <lineage>
        <taxon>Eukaryota</taxon>
        <taxon>Metazoa</taxon>
        <taxon>Chordata</taxon>
        <taxon>Craniata</taxon>
        <taxon>Vertebrata</taxon>
        <taxon>Euteleostomi</taxon>
        <taxon>Amphibia</taxon>
        <taxon>Batrachia</taxon>
        <taxon>Anura</taxon>
        <taxon>Pipoidea</taxon>
        <taxon>Pipidae</taxon>
        <taxon>Xenopodinae</taxon>
        <taxon>Xenopus</taxon>
        <taxon>Xenopus</taxon>
    </lineage>
</organism>